<dbReference type="Pfam" id="PF07885">
    <property type="entry name" value="Ion_trans_2"/>
    <property type="match status" value="1"/>
</dbReference>
<keyword evidence="6" id="KW-1133">Transmembrane helix</keyword>
<dbReference type="SUPFAM" id="SSF81324">
    <property type="entry name" value="Voltage-gated potassium channels"/>
    <property type="match status" value="1"/>
</dbReference>
<dbReference type="PROSITE" id="PS50966">
    <property type="entry name" value="ZF_SWIM"/>
    <property type="match status" value="1"/>
</dbReference>
<evidence type="ECO:0000259" key="7">
    <source>
        <dbReference type="PROSITE" id="PS50966"/>
    </source>
</evidence>
<keyword evidence="6" id="KW-0472">Membrane</keyword>
<dbReference type="Gene3D" id="3.10.20.90">
    <property type="entry name" value="Phosphatidylinositol 3-kinase Catalytic Subunit, Chain A, domain 1"/>
    <property type="match status" value="1"/>
</dbReference>
<feature type="region of interest" description="Disordered" evidence="5">
    <location>
        <begin position="1"/>
        <end position="45"/>
    </location>
</feature>
<dbReference type="Pfam" id="PF00564">
    <property type="entry name" value="PB1"/>
    <property type="match status" value="1"/>
</dbReference>
<feature type="transmembrane region" description="Helical" evidence="6">
    <location>
        <begin position="110"/>
        <end position="127"/>
    </location>
</feature>
<feature type="transmembrane region" description="Helical" evidence="6">
    <location>
        <begin position="81"/>
        <end position="98"/>
    </location>
</feature>
<dbReference type="SUPFAM" id="SSF54277">
    <property type="entry name" value="CAD &amp; PB1 domains"/>
    <property type="match status" value="1"/>
</dbReference>
<evidence type="ECO:0000313" key="9">
    <source>
        <dbReference type="Proteomes" id="UP000467840"/>
    </source>
</evidence>
<feature type="transmembrane region" description="Helical" evidence="6">
    <location>
        <begin position="203"/>
        <end position="220"/>
    </location>
</feature>
<protein>
    <recommendedName>
        <fullName evidence="7">SWIM-type domain-containing protein</fullName>
    </recommendedName>
</protein>
<dbReference type="InterPro" id="IPR056122">
    <property type="entry name" value="DUF7705"/>
</dbReference>
<keyword evidence="6" id="KW-0812">Transmembrane</keyword>
<sequence length="1295" mass="144986">MISPSRPQSLSSPFIFSEIQDRPTEQPYSTRGAPTDYGWKPGNLHRSKTAPAMVVMRDLKPESTQDPKPQSDSSSIIRQSIFLLSMFLLLGVVIYSFNRDNFSGVETHPVVDALYFCIVTMCTIGYGDIAPLTPGTKVFACMFVLVGFGFIDISLSGVVNYVLDLQESMILAGIQMGKAQQAFSARNCIIDVEKGRMRIRLKVGLALGVVILCIGMEARIDKRHRRITKWVLHRDITVEDLLAADINNDGFISPKLKHKVTEADNKLGVGKPFSGLSPGALSNADLYAAHKEIYLGFCVSNGKRVPPFSPGRFPCFGDGCMNQPILYHQRTKLIDGDTLRGSFNGTYDLGAEIGGGLSGISFYEVVWEKKVGAGSWVFGHKLKTSKKYPWLMLYLRADATKGFSGGYHYDTRGMLKILPESPNFRVKVTLDVKQGGGSKSQFYLIDIGSCWKNNGDPCDGDVLTDVTRYSEMIINPATPAWHKNWFSCCLIPYGLNMAIQQNKGMVGLGMPELGSLMRGLSSRLYFYQDPGTLPARRIWTSIDTDYLVLLNSIGTLRQAMPTGKLIVICQSGGKFTSASDGSLSYTGGDAHALSVNRKSKFCDLKSEVADMWNYDPNSLTIKYFLPNNKQTLITISSDKDIQRMIDFHEDSKTVDLFVMTNENLAIEASVTPCSRSSGNAIIEPVTPLNVAPVASIAGDTELCNSLSVEVEDAGHHKLLISWANCITGLHQQFDNVQEVREALRRFSIAHGFKCNFKHNDATRVSAKCKAEGCPWRIHVSKLSTTPFFRIKTFNETHTCGAGTGRISRPQASRKLVATIVKEKLRDTPNSRPKEIANQIRQEFGIELRYSQAWRGMEIAKEELQGSYKEAYNQLPWLCEKMVETNPGSVVTLITREDQSFHRLFVAFHASICGFQNGCRPLIFLDTMTLKSKYQSELLTATALDGNDGIFPVAFAIVDIVNDDNWHWFLVQLKSVLSTYQPITFVGGRQMGLRQSVLMAFEDSHHSFCLRHLSEELKEDLKGPYTEEVVSAIVAHLYDAAHAATPDGFRKYVESIKSISPEAFEWILQSEPEHWANSLFEGSRYNHFTSNIGQSFYSWVNDLPMLPVVQIIDTIRQKMMELIYTRKVGSDRWLTKLTPSLEEKLQKEILKAQSLQVSLSPRNTFEVHDCLGETNIVNIDAWSCSCRAWQLNGFPCFHAVVVLQHFDRNLYDYCSRYYTTEFFQLTYSEPINPVPTTDKPVHKESSPPQVLPPPLRLLTGPPKQRRIRAKGVIKRPLHCSKCKGAGHNRATCHVYS</sequence>
<feature type="transmembrane region" description="Helical" evidence="6">
    <location>
        <begin position="139"/>
        <end position="163"/>
    </location>
</feature>
<gene>
    <name evidence="8" type="ORF">GH714_022278</name>
</gene>
<dbReference type="EMBL" id="JAAGAX010000001">
    <property type="protein sequence ID" value="KAF2325017.1"/>
    <property type="molecule type" value="Genomic_DNA"/>
</dbReference>
<dbReference type="InterPro" id="IPR018289">
    <property type="entry name" value="MULE_transposase_dom"/>
</dbReference>
<dbReference type="InterPro" id="IPR007527">
    <property type="entry name" value="Znf_SWIM"/>
</dbReference>
<evidence type="ECO:0000256" key="5">
    <source>
        <dbReference type="SAM" id="MobiDB-lite"/>
    </source>
</evidence>
<evidence type="ECO:0000256" key="1">
    <source>
        <dbReference type="ARBA" id="ARBA00022723"/>
    </source>
</evidence>
<evidence type="ECO:0000256" key="6">
    <source>
        <dbReference type="SAM" id="Phobius"/>
    </source>
</evidence>
<keyword evidence="2 4" id="KW-0863">Zinc-finger</keyword>
<dbReference type="Pfam" id="PF04434">
    <property type="entry name" value="SWIM"/>
    <property type="match status" value="1"/>
</dbReference>
<comment type="caution">
    <text evidence="8">The sequence shown here is derived from an EMBL/GenBank/DDBJ whole genome shotgun (WGS) entry which is preliminary data.</text>
</comment>
<evidence type="ECO:0000256" key="3">
    <source>
        <dbReference type="ARBA" id="ARBA00022833"/>
    </source>
</evidence>
<dbReference type="Gene3D" id="1.10.287.70">
    <property type="match status" value="1"/>
</dbReference>
<accession>A0A6A6NIH1</accession>
<feature type="region of interest" description="Disordered" evidence="5">
    <location>
        <begin position="1233"/>
        <end position="1256"/>
    </location>
</feature>
<dbReference type="InterPro" id="IPR004332">
    <property type="entry name" value="Transposase_MuDR"/>
</dbReference>
<keyword evidence="3" id="KW-0862">Zinc</keyword>
<dbReference type="GO" id="GO:0008270">
    <property type="term" value="F:zinc ion binding"/>
    <property type="evidence" value="ECO:0007669"/>
    <property type="project" value="UniProtKB-KW"/>
</dbReference>
<dbReference type="InterPro" id="IPR006564">
    <property type="entry name" value="Znf_PMZ"/>
</dbReference>
<feature type="domain" description="SWIM-type" evidence="7">
    <location>
        <begin position="1174"/>
        <end position="1206"/>
    </location>
</feature>
<dbReference type="Pfam" id="PF10551">
    <property type="entry name" value="MULE"/>
    <property type="match status" value="1"/>
</dbReference>
<proteinExistence type="predicted"/>
<evidence type="ECO:0000256" key="4">
    <source>
        <dbReference type="PROSITE-ProRule" id="PRU00325"/>
    </source>
</evidence>
<evidence type="ECO:0000256" key="2">
    <source>
        <dbReference type="ARBA" id="ARBA00022771"/>
    </source>
</evidence>
<dbReference type="SMART" id="SM00666">
    <property type="entry name" value="PB1"/>
    <property type="match status" value="1"/>
</dbReference>
<dbReference type="InterPro" id="IPR013099">
    <property type="entry name" value="K_chnl_dom"/>
</dbReference>
<keyword evidence="1" id="KW-0479">Metal-binding</keyword>
<evidence type="ECO:0000313" key="8">
    <source>
        <dbReference type="EMBL" id="KAF2325017.1"/>
    </source>
</evidence>
<dbReference type="SMART" id="SM00575">
    <property type="entry name" value="ZnF_PMZ"/>
    <property type="match status" value="1"/>
</dbReference>
<feature type="compositionally biased region" description="Polar residues" evidence="5">
    <location>
        <begin position="1"/>
        <end position="14"/>
    </location>
</feature>
<dbReference type="PANTHER" id="PTHR31973">
    <property type="entry name" value="POLYPROTEIN, PUTATIVE-RELATED"/>
    <property type="match status" value="1"/>
</dbReference>
<dbReference type="Proteomes" id="UP000467840">
    <property type="component" value="Chromosome 5"/>
</dbReference>
<organism evidence="8 9">
    <name type="scientific">Hevea brasiliensis</name>
    <name type="common">Para rubber tree</name>
    <name type="synonym">Siphonia brasiliensis</name>
    <dbReference type="NCBI Taxonomy" id="3981"/>
    <lineage>
        <taxon>Eukaryota</taxon>
        <taxon>Viridiplantae</taxon>
        <taxon>Streptophyta</taxon>
        <taxon>Embryophyta</taxon>
        <taxon>Tracheophyta</taxon>
        <taxon>Spermatophyta</taxon>
        <taxon>Magnoliopsida</taxon>
        <taxon>eudicotyledons</taxon>
        <taxon>Gunneridae</taxon>
        <taxon>Pentapetalae</taxon>
        <taxon>rosids</taxon>
        <taxon>fabids</taxon>
        <taxon>Malpighiales</taxon>
        <taxon>Euphorbiaceae</taxon>
        <taxon>Crotonoideae</taxon>
        <taxon>Micrandreae</taxon>
        <taxon>Hevea</taxon>
    </lineage>
</organism>
<dbReference type="Pfam" id="PF24804">
    <property type="entry name" value="DUF7705"/>
    <property type="match status" value="1"/>
</dbReference>
<name>A0A6A6NIH1_HEVBR</name>
<keyword evidence="9" id="KW-1185">Reference proteome</keyword>
<reference evidence="8 9" key="1">
    <citation type="journal article" date="2020" name="Mol. Plant">
        <title>The Chromosome-Based Rubber Tree Genome Provides New Insights into Spurge Genome Evolution and Rubber Biosynthesis.</title>
        <authorList>
            <person name="Liu J."/>
            <person name="Shi C."/>
            <person name="Shi C.C."/>
            <person name="Li W."/>
            <person name="Zhang Q.J."/>
            <person name="Zhang Y."/>
            <person name="Li K."/>
            <person name="Lu H.F."/>
            <person name="Shi C."/>
            <person name="Zhu S.T."/>
            <person name="Xiao Z.Y."/>
            <person name="Nan H."/>
            <person name="Yue Y."/>
            <person name="Zhu X.G."/>
            <person name="Wu Y."/>
            <person name="Hong X.N."/>
            <person name="Fan G.Y."/>
            <person name="Tong Y."/>
            <person name="Zhang D."/>
            <person name="Mao C.L."/>
            <person name="Liu Y.L."/>
            <person name="Hao S.J."/>
            <person name="Liu W.Q."/>
            <person name="Lv M.Q."/>
            <person name="Zhang H.B."/>
            <person name="Liu Y."/>
            <person name="Hu-Tang G.R."/>
            <person name="Wang J.P."/>
            <person name="Wang J.H."/>
            <person name="Sun Y.H."/>
            <person name="Ni S.B."/>
            <person name="Chen W.B."/>
            <person name="Zhang X.C."/>
            <person name="Jiao Y.N."/>
            <person name="Eichler E.E."/>
            <person name="Li G.H."/>
            <person name="Liu X."/>
            <person name="Gao L.Z."/>
        </authorList>
    </citation>
    <scope>NUCLEOTIDE SEQUENCE [LARGE SCALE GENOMIC DNA]</scope>
    <source>
        <strain evidence="9">cv. GT1</strain>
        <tissue evidence="8">Leaf</tissue>
    </source>
</reference>
<dbReference type="PANTHER" id="PTHR31973:SF182">
    <property type="entry name" value="SWIM-TYPE DOMAIN-CONTAINING PROTEIN"/>
    <property type="match status" value="1"/>
</dbReference>
<dbReference type="Pfam" id="PF03108">
    <property type="entry name" value="DBD_Tnp_Mut"/>
    <property type="match status" value="1"/>
</dbReference>
<dbReference type="InterPro" id="IPR000270">
    <property type="entry name" value="PB1_dom"/>
</dbReference>